<evidence type="ECO:0000256" key="1">
    <source>
        <dbReference type="SAM" id="Phobius"/>
    </source>
</evidence>
<keyword evidence="1" id="KW-0812">Transmembrane</keyword>
<protein>
    <submittedName>
        <fullName evidence="2">Uncharacterized protein</fullName>
    </submittedName>
</protein>
<keyword evidence="1" id="KW-0472">Membrane</keyword>
<keyword evidence="3" id="KW-1185">Reference proteome</keyword>
<feature type="transmembrane region" description="Helical" evidence="1">
    <location>
        <begin position="116"/>
        <end position="142"/>
    </location>
</feature>
<accession>A0A4Z0Y9B6</accession>
<evidence type="ECO:0000313" key="3">
    <source>
        <dbReference type="Proteomes" id="UP000297716"/>
    </source>
</evidence>
<name>A0A4Z0Y9B6_9PEZI</name>
<dbReference type="AlphaFoldDB" id="A0A4Z0Y9B6"/>
<keyword evidence="1" id="KW-1133">Transmembrane helix</keyword>
<proteinExistence type="predicted"/>
<organism evidence="2 3">
    <name type="scientific">Xylaria hypoxylon</name>
    <dbReference type="NCBI Taxonomy" id="37992"/>
    <lineage>
        <taxon>Eukaryota</taxon>
        <taxon>Fungi</taxon>
        <taxon>Dikarya</taxon>
        <taxon>Ascomycota</taxon>
        <taxon>Pezizomycotina</taxon>
        <taxon>Sordariomycetes</taxon>
        <taxon>Xylariomycetidae</taxon>
        <taxon>Xylariales</taxon>
        <taxon>Xylariaceae</taxon>
        <taxon>Xylaria</taxon>
    </lineage>
</organism>
<dbReference type="Proteomes" id="UP000297716">
    <property type="component" value="Unassembled WGS sequence"/>
</dbReference>
<evidence type="ECO:0000313" key="2">
    <source>
        <dbReference type="EMBL" id="TGJ80749.1"/>
    </source>
</evidence>
<feature type="transmembrane region" description="Helical" evidence="1">
    <location>
        <begin position="35"/>
        <end position="56"/>
    </location>
</feature>
<feature type="transmembrane region" description="Helical" evidence="1">
    <location>
        <begin position="202"/>
        <end position="222"/>
    </location>
</feature>
<dbReference type="EMBL" id="SKBN01000203">
    <property type="protein sequence ID" value="TGJ80749.1"/>
    <property type="molecule type" value="Genomic_DNA"/>
</dbReference>
<comment type="caution">
    <text evidence="2">The sequence shown here is derived from an EMBL/GenBank/DDBJ whole genome shotgun (WGS) entry which is preliminary data.</text>
</comment>
<gene>
    <name evidence="2" type="ORF">E0Z10_g8010</name>
</gene>
<sequence length="253" mass="28569">MSANIFHLTNYDHTKLSDPPSVPRSNYHQLSSKTLFTSLLILSPLLCIVSILQIALSNEAIKRGPHEYIDASFFTEPEKWTERLGSYPAHLFAGQENLELASASLSLYRDWLKTLYTLRIALVVFLAINAVLSLAAFLYAFVAYGWSAHFDLAYALELVNGSFTYIYDKCTFDLGMWVCETKDLPHYDNGTLHTLCSLAAGARWTTLILFPLAFALFAFVWLDRLGDHRGYLVARHVELLNLCAESKAVRANY</sequence>
<dbReference type="OrthoDB" id="5238025at2759"/>
<reference evidence="2 3" key="1">
    <citation type="submission" date="2019-03" db="EMBL/GenBank/DDBJ databases">
        <title>Draft genome sequence of Xylaria hypoxylon DSM 108379, a ubiquitous saprotrophic-parasitic fungi on hardwood.</title>
        <authorList>
            <person name="Buettner E."/>
            <person name="Leonhardt S."/>
            <person name="Gebauer A.M."/>
            <person name="Liers C."/>
            <person name="Hofrichter M."/>
            <person name="Kellner H."/>
        </authorList>
    </citation>
    <scope>NUCLEOTIDE SEQUENCE [LARGE SCALE GENOMIC DNA]</scope>
    <source>
        <strain evidence="2 3">DSM 108379</strain>
    </source>
</reference>